<dbReference type="AlphaFoldDB" id="A0A5R8PAJ2"/>
<proteinExistence type="predicted"/>
<dbReference type="Proteomes" id="UP000308349">
    <property type="component" value="Unassembled WGS sequence"/>
</dbReference>
<comment type="caution">
    <text evidence="1">The sequence shown here is derived from an EMBL/GenBank/DDBJ whole genome shotgun (WGS) entry which is preliminary data.</text>
</comment>
<name>A0A5R8PAJ2_9NOCA</name>
<reference evidence="1 2" key="1">
    <citation type="submission" date="2019-05" db="EMBL/GenBank/DDBJ databases">
        <title>Genomes sequences of two Nocardia cyriacigeorgica environmental isolates, type strains Nocardia asteroides ATCC 19247 and Nocardia cyriacigeorgica DSM 44484.</title>
        <authorList>
            <person name="Vautrin F."/>
            <person name="Bergeron E."/>
            <person name="Dubost A."/>
            <person name="Abrouk D."/>
            <person name="Rodriguez Nava V."/>
            <person name="Pujic P."/>
        </authorList>
    </citation>
    <scope>NUCLEOTIDE SEQUENCE [LARGE SCALE GENOMIC DNA]</scope>
    <source>
        <strain evidence="1 2">EML 1456</strain>
    </source>
</reference>
<evidence type="ECO:0000313" key="1">
    <source>
        <dbReference type="EMBL" id="TLG05345.1"/>
    </source>
</evidence>
<sequence>MGAPPRAIAISVPREVLDYFGKCPACGYPANAIARTVTYSDGSTRELATGTCGLPCGWSGPVELTTMTGPRHR</sequence>
<protein>
    <submittedName>
        <fullName evidence="1">Uncharacterized protein</fullName>
    </submittedName>
</protein>
<accession>A0A5R8PAJ2</accession>
<dbReference type="OrthoDB" id="4560094at2"/>
<evidence type="ECO:0000313" key="2">
    <source>
        <dbReference type="Proteomes" id="UP000308349"/>
    </source>
</evidence>
<dbReference type="EMBL" id="VBUU01000021">
    <property type="protein sequence ID" value="TLG05345.1"/>
    <property type="molecule type" value="Genomic_DNA"/>
</dbReference>
<dbReference type="RefSeq" id="WP_138457368.1">
    <property type="nucleotide sequence ID" value="NZ_VBUU01000021.1"/>
</dbReference>
<organism evidence="1 2">
    <name type="scientific">Nocardia cyriacigeorgica</name>
    <dbReference type="NCBI Taxonomy" id="135487"/>
    <lineage>
        <taxon>Bacteria</taxon>
        <taxon>Bacillati</taxon>
        <taxon>Actinomycetota</taxon>
        <taxon>Actinomycetes</taxon>
        <taxon>Mycobacteriales</taxon>
        <taxon>Nocardiaceae</taxon>
        <taxon>Nocardia</taxon>
    </lineage>
</organism>
<gene>
    <name evidence="1" type="ORF">FEK35_19485</name>
</gene>